<dbReference type="FunCoup" id="Q6CXK5">
    <property type="interactions" value="88"/>
</dbReference>
<dbReference type="OMA" id="NCMVSAP"/>
<dbReference type="InParanoid" id="Q6CXK5"/>
<dbReference type="Gene3D" id="3.10.20.90">
    <property type="entry name" value="Phosphatidylinositol 3-kinase Catalytic Subunit, Chain A, domain 1"/>
    <property type="match status" value="1"/>
</dbReference>
<dbReference type="STRING" id="284590.Q6CXK5"/>
<dbReference type="InterPro" id="IPR000626">
    <property type="entry name" value="Ubiquitin-like_dom"/>
</dbReference>
<dbReference type="InterPro" id="IPR029071">
    <property type="entry name" value="Ubiquitin-like_domsf"/>
</dbReference>
<dbReference type="HOGENOM" id="CLU_1294717_0_0_1"/>
<dbReference type="EMBL" id="CR382121">
    <property type="protein sequence ID" value="CAH02922.1"/>
    <property type="molecule type" value="Genomic_DNA"/>
</dbReference>
<gene>
    <name evidence="2" type="ORF">KLLA0_A07513g</name>
</gene>
<dbReference type="Gene3D" id="1.10.286.70">
    <property type="entry name" value="Get5 dimerization domain"/>
    <property type="match status" value="1"/>
</dbReference>
<dbReference type="SUPFAM" id="SSF54236">
    <property type="entry name" value="Ubiquitin-like"/>
    <property type="match status" value="1"/>
</dbReference>
<dbReference type="PaxDb" id="284590-Q6CXK5"/>
<dbReference type="KEGG" id="kla:KLLA0_A07513g"/>
<dbReference type="AlphaFoldDB" id="Q6CXK5"/>
<dbReference type="eggNOG" id="KOG0011">
    <property type="taxonomic scope" value="Eukaryota"/>
</dbReference>
<dbReference type="Pfam" id="PF00240">
    <property type="entry name" value="ubiquitin"/>
    <property type="match status" value="1"/>
</dbReference>
<keyword evidence="3" id="KW-1185">Reference proteome</keyword>
<sequence length="211" mass="23440">MSELDFVGKFLSLAALNEPKLASNYRKPLHEVTNLGVSLPPLRYKYDPSKSHSKSISKVVEVTIKSIKAPKFVHSKSFESTDTVGQIKEFLVETEPEIYTTGQIKLLLKGKVLHDTQLVSDLNQDKISLVAMVSKAEKPVETAPLPKPAQEPEPELELMDVDMEDPQLDLSSQTDIDLPWDKIRTVLESSLDASTASVALGRLQKGWELSK</sequence>
<dbReference type="InterPro" id="IPR031765">
    <property type="entry name" value="Mdy2_get4-bd"/>
</dbReference>
<dbReference type="Pfam" id="PF16843">
    <property type="entry name" value="Get5_bdg"/>
    <property type="match status" value="1"/>
</dbReference>
<evidence type="ECO:0000259" key="1">
    <source>
        <dbReference type="PROSITE" id="PS50053"/>
    </source>
</evidence>
<organism evidence="2 3">
    <name type="scientific">Kluyveromyces lactis (strain ATCC 8585 / CBS 2359 / DSM 70799 / NBRC 1267 / NRRL Y-1140 / WM37)</name>
    <name type="common">Yeast</name>
    <name type="synonym">Candida sphaerica</name>
    <dbReference type="NCBI Taxonomy" id="284590"/>
    <lineage>
        <taxon>Eukaryota</taxon>
        <taxon>Fungi</taxon>
        <taxon>Dikarya</taxon>
        <taxon>Ascomycota</taxon>
        <taxon>Saccharomycotina</taxon>
        <taxon>Saccharomycetes</taxon>
        <taxon>Saccharomycetales</taxon>
        <taxon>Saccharomycetaceae</taxon>
        <taxon>Kluyveromyces</taxon>
    </lineage>
</organism>
<name>Q6CXK5_KLULA</name>
<dbReference type="PROSITE" id="PS50053">
    <property type="entry name" value="UBIQUITIN_2"/>
    <property type="match status" value="1"/>
</dbReference>
<protein>
    <submittedName>
        <fullName evidence="2">KLLA0A07513p</fullName>
    </submittedName>
</protein>
<dbReference type="InterPro" id="IPR040474">
    <property type="entry name" value="MDY2_C"/>
</dbReference>
<accession>Q6CXK5</accession>
<feature type="domain" description="Ubiquitin-like" evidence="1">
    <location>
        <begin position="60"/>
        <end position="139"/>
    </location>
</feature>
<evidence type="ECO:0000313" key="3">
    <source>
        <dbReference type="Proteomes" id="UP000000598"/>
    </source>
</evidence>
<evidence type="ECO:0000313" key="2">
    <source>
        <dbReference type="EMBL" id="CAH02922.1"/>
    </source>
</evidence>
<proteinExistence type="predicted"/>
<reference evidence="2 3" key="1">
    <citation type="journal article" date="2004" name="Nature">
        <title>Genome evolution in yeasts.</title>
        <authorList>
            <consortium name="Genolevures"/>
            <person name="Dujon B."/>
            <person name="Sherman D."/>
            <person name="Fischer G."/>
            <person name="Durrens P."/>
            <person name="Casaregola S."/>
            <person name="Lafontaine I."/>
            <person name="de Montigny J."/>
            <person name="Marck C."/>
            <person name="Neuveglise C."/>
            <person name="Talla E."/>
            <person name="Goffard N."/>
            <person name="Frangeul L."/>
            <person name="Aigle M."/>
            <person name="Anthouard V."/>
            <person name="Babour A."/>
            <person name="Barbe V."/>
            <person name="Barnay S."/>
            <person name="Blanchin S."/>
            <person name="Beckerich J.M."/>
            <person name="Beyne E."/>
            <person name="Bleykasten C."/>
            <person name="Boisrame A."/>
            <person name="Boyer J."/>
            <person name="Cattolico L."/>
            <person name="Confanioleri F."/>
            <person name="de Daruvar A."/>
            <person name="Despons L."/>
            <person name="Fabre E."/>
            <person name="Fairhead C."/>
            <person name="Ferry-Dumazet H."/>
            <person name="Groppi A."/>
            <person name="Hantraye F."/>
            <person name="Hennequin C."/>
            <person name="Jauniaux N."/>
            <person name="Joyet P."/>
            <person name="Kachouri R."/>
            <person name="Kerrest A."/>
            <person name="Koszul R."/>
            <person name="Lemaire M."/>
            <person name="Lesur I."/>
            <person name="Ma L."/>
            <person name="Muller H."/>
            <person name="Nicaud J.M."/>
            <person name="Nikolski M."/>
            <person name="Oztas S."/>
            <person name="Ozier-Kalogeropoulos O."/>
            <person name="Pellenz S."/>
            <person name="Potier S."/>
            <person name="Richard G.F."/>
            <person name="Straub M.L."/>
            <person name="Suleau A."/>
            <person name="Swennene D."/>
            <person name="Tekaia F."/>
            <person name="Wesolowski-Louvel M."/>
            <person name="Westhof E."/>
            <person name="Wirth B."/>
            <person name="Zeniou-Meyer M."/>
            <person name="Zivanovic I."/>
            <person name="Bolotin-Fukuhara M."/>
            <person name="Thierry A."/>
            <person name="Bouchier C."/>
            <person name="Caudron B."/>
            <person name="Scarpelli C."/>
            <person name="Gaillardin C."/>
            <person name="Weissenbach J."/>
            <person name="Wincker P."/>
            <person name="Souciet J.L."/>
        </authorList>
    </citation>
    <scope>NUCLEOTIDE SEQUENCE [LARGE SCALE GENOMIC DNA]</scope>
    <source>
        <strain evidence="3">ATCC 8585 / CBS 2359 / DSM 70799 / NBRC 1267 / NRRL Y-1140 / WM37</strain>
    </source>
</reference>
<dbReference type="Proteomes" id="UP000000598">
    <property type="component" value="Chromosome A"/>
</dbReference>
<dbReference type="Pfam" id="PF18514">
    <property type="entry name" value="MDY2_C"/>
    <property type="match status" value="1"/>
</dbReference>